<reference evidence="1 2" key="1">
    <citation type="submission" date="2011-10" db="EMBL/GenBank/DDBJ databases">
        <title>The Genome Sequence of Prevotella histicola F0411.</title>
        <authorList>
            <consortium name="The Broad Institute Genome Sequencing Platform"/>
            <person name="Earl A."/>
            <person name="Ward D."/>
            <person name="Feldgarden M."/>
            <person name="Gevers D."/>
            <person name="Izard J."/>
            <person name="Ganesan A."/>
            <person name="Blanton J.M."/>
            <person name="Baranova O.V."/>
            <person name="Tanner A.C."/>
            <person name="Mathney J.M.J."/>
            <person name="Dewhirst F.E."/>
            <person name="Young S.K."/>
            <person name="Zeng Q."/>
            <person name="Gargeya S."/>
            <person name="Fitzgerald M."/>
            <person name="Haas B."/>
            <person name="Abouelleil A."/>
            <person name="Alvarado L."/>
            <person name="Arachchi H.M."/>
            <person name="Berlin A."/>
            <person name="Brown A."/>
            <person name="Chapman S.B."/>
            <person name="Chen Z."/>
            <person name="Dunbar C."/>
            <person name="Freedman E."/>
            <person name="Gearin G."/>
            <person name="Gellesch M."/>
            <person name="Goldberg J."/>
            <person name="Griggs A."/>
            <person name="Gujja S."/>
            <person name="Heiman D."/>
            <person name="Howarth C."/>
            <person name="Larson L."/>
            <person name="Lui A."/>
            <person name="MacDonald P.J.P."/>
            <person name="Montmayeur A."/>
            <person name="Murphy C."/>
            <person name="Neiman D."/>
            <person name="Pearson M."/>
            <person name="Priest M."/>
            <person name="Roberts A."/>
            <person name="Saif S."/>
            <person name="Shea T."/>
            <person name="Shenoy N."/>
            <person name="Sisk P."/>
            <person name="Stolte C."/>
            <person name="Sykes S."/>
            <person name="Wortman J."/>
            <person name="Nusbaum C."/>
            <person name="Birren B."/>
        </authorList>
    </citation>
    <scope>NUCLEOTIDE SEQUENCE [LARGE SCALE GENOMIC DNA]</scope>
    <source>
        <strain evidence="1 2">F0411</strain>
    </source>
</reference>
<protein>
    <submittedName>
        <fullName evidence="1">Uncharacterized protein</fullName>
    </submittedName>
</protein>
<keyword evidence="2" id="KW-1185">Reference proteome</keyword>
<evidence type="ECO:0000313" key="2">
    <source>
        <dbReference type="Proteomes" id="UP000004597"/>
    </source>
</evidence>
<evidence type="ECO:0000313" key="1">
    <source>
        <dbReference type="EMBL" id="EHG15912.1"/>
    </source>
</evidence>
<dbReference type="AlphaFoldDB" id="G6AHB1"/>
<dbReference type="STRING" id="857291.HMPREF9138_01488"/>
<name>G6AHB1_9BACT</name>
<comment type="caution">
    <text evidence="1">The sequence shown here is derived from an EMBL/GenBank/DDBJ whole genome shotgun (WGS) entry which is preliminary data.</text>
</comment>
<organism evidence="1 2">
    <name type="scientific">Prevotella histicola F0411</name>
    <dbReference type="NCBI Taxonomy" id="857291"/>
    <lineage>
        <taxon>Bacteria</taxon>
        <taxon>Pseudomonadati</taxon>
        <taxon>Bacteroidota</taxon>
        <taxon>Bacteroidia</taxon>
        <taxon>Bacteroidales</taxon>
        <taxon>Prevotellaceae</taxon>
        <taxon>Prevotella</taxon>
    </lineage>
</organism>
<sequence>MLSGFLLMCCSSAHIELRLSTYGAKAPHIWSWGLAHMELMVDIYRFKGLTPYNT</sequence>
<proteinExistence type="predicted"/>
<dbReference type="HOGENOM" id="CLU_3046559_0_0_10"/>
<accession>G6AHB1</accession>
<dbReference type="Proteomes" id="UP000004597">
    <property type="component" value="Unassembled WGS sequence"/>
</dbReference>
<dbReference type="EMBL" id="AFXP01000014">
    <property type="protein sequence ID" value="EHG15912.1"/>
    <property type="molecule type" value="Genomic_DNA"/>
</dbReference>
<gene>
    <name evidence="1" type="ORF">HMPREF9138_01488</name>
</gene>